<dbReference type="Proteomes" id="UP000694548">
    <property type="component" value="Chromosome sgr16"/>
</dbReference>
<organism evidence="1 2">
    <name type="scientific">Nothobranchius furzeri</name>
    <name type="common">Turquoise killifish</name>
    <dbReference type="NCBI Taxonomy" id="105023"/>
    <lineage>
        <taxon>Eukaryota</taxon>
        <taxon>Metazoa</taxon>
        <taxon>Chordata</taxon>
        <taxon>Craniata</taxon>
        <taxon>Vertebrata</taxon>
        <taxon>Euteleostomi</taxon>
        <taxon>Actinopterygii</taxon>
        <taxon>Neopterygii</taxon>
        <taxon>Teleostei</taxon>
        <taxon>Neoteleostei</taxon>
        <taxon>Acanthomorphata</taxon>
        <taxon>Ovalentaria</taxon>
        <taxon>Atherinomorphae</taxon>
        <taxon>Cyprinodontiformes</taxon>
        <taxon>Nothobranchiidae</taxon>
        <taxon>Nothobranchius</taxon>
    </lineage>
</organism>
<dbReference type="PANTHER" id="PTHR15131">
    <property type="entry name" value="SMALL NUCLEAR RNA ACTIVATING COMPLEX, POLYPEPTIDE 1"/>
    <property type="match status" value="1"/>
</dbReference>
<dbReference type="InterPro" id="IPR019188">
    <property type="entry name" value="SNAPC1"/>
</dbReference>
<name>A0A8C6LZ94_NOTFU</name>
<keyword evidence="2" id="KW-1185">Reference proteome</keyword>
<dbReference type="GO" id="GO:0019185">
    <property type="term" value="C:snRNA-activating protein complex"/>
    <property type="evidence" value="ECO:0007669"/>
    <property type="project" value="TreeGrafter"/>
</dbReference>
<sequence>MFMNVSLQTSTADDAIFPRQSQCFRPAALLCKSLKRRGCFGRCGGFVGRFRRGVVPVSSSQMDASHKHVKADCEALLARFQQTQSVRFEVFANIWREMKFSQIFRGVVKHEKRAFCHLVLNTAYCYFLPPFSFQIRVGGLYLLYSLYYTQTASPSEQIHLALKDWEEVKKFENNAIDAQHMDAVYILRHLMFCKAFRFTAMPTLLCFQTNKVKERSVLREEFIERASRPQELISSGLLEEMSNVSDLYENMKASVLSQMTTPGDSSFNLIRKDLVSQLSGTVQEFYNWQREKETFDENENSQEDTSQKVCSNRAELLASIKSKAFGEAPETLKSRRHRRVEMNSTTEASAALLNQGYTRILKQSLRKRTRDALLLSGEFPTDFRLKHVRLTQTAGVSVVTRGLAAAEYVETFQRSLRSSIRFRCV</sequence>
<dbReference type="GO" id="GO:0042796">
    <property type="term" value="P:snRNA transcription by RNA polymerase III"/>
    <property type="evidence" value="ECO:0007669"/>
    <property type="project" value="TreeGrafter"/>
</dbReference>
<dbReference type="Pfam" id="PF09808">
    <property type="entry name" value="SNAPC1"/>
    <property type="match status" value="1"/>
</dbReference>
<reference evidence="1" key="2">
    <citation type="submission" date="2025-08" db="UniProtKB">
        <authorList>
            <consortium name="Ensembl"/>
        </authorList>
    </citation>
    <scope>IDENTIFICATION</scope>
</reference>
<evidence type="ECO:0000313" key="1">
    <source>
        <dbReference type="Ensembl" id="ENSNFUP00015027660.1"/>
    </source>
</evidence>
<reference evidence="1" key="3">
    <citation type="submission" date="2025-09" db="UniProtKB">
        <authorList>
            <consortium name="Ensembl"/>
        </authorList>
    </citation>
    <scope>IDENTIFICATION</scope>
</reference>
<dbReference type="AlphaFoldDB" id="A0A8C6LZ94"/>
<protein>
    <submittedName>
        <fullName evidence="1">Small nuclear RNA activating complex, polypeptide 1b</fullName>
    </submittedName>
</protein>
<accession>A0A8C6LZ94</accession>
<dbReference type="GeneTree" id="ENSGT00390000018691"/>
<dbReference type="PANTHER" id="PTHR15131:SF3">
    <property type="entry name" value="SNRNA-ACTIVATING PROTEIN COMPLEX SUBUNIT 1"/>
    <property type="match status" value="1"/>
</dbReference>
<proteinExistence type="predicted"/>
<dbReference type="GO" id="GO:0043565">
    <property type="term" value="F:sequence-specific DNA binding"/>
    <property type="evidence" value="ECO:0007669"/>
    <property type="project" value="TreeGrafter"/>
</dbReference>
<dbReference type="GO" id="GO:0042795">
    <property type="term" value="P:snRNA transcription by RNA polymerase II"/>
    <property type="evidence" value="ECO:0007669"/>
    <property type="project" value="TreeGrafter"/>
</dbReference>
<evidence type="ECO:0000313" key="2">
    <source>
        <dbReference type="Proteomes" id="UP000694548"/>
    </source>
</evidence>
<reference evidence="1" key="1">
    <citation type="submission" date="2014-08" db="EMBL/GenBank/DDBJ databases">
        <authorList>
            <person name="Senf B."/>
            <person name="Petzold A."/>
            <person name="Downie B.R."/>
            <person name="Koch P."/>
            <person name="Platzer M."/>
        </authorList>
    </citation>
    <scope>NUCLEOTIDE SEQUENCE [LARGE SCALE GENOMIC DNA]</scope>
    <source>
        <strain evidence="1">GRZ</strain>
    </source>
</reference>
<gene>
    <name evidence="1" type="primary">snapc1b</name>
</gene>
<dbReference type="Ensembl" id="ENSNFUT00015028892.1">
    <property type="protein sequence ID" value="ENSNFUP00015027660.1"/>
    <property type="gene ID" value="ENSNFUG00015013384.1"/>
</dbReference>